<proteinExistence type="predicted"/>
<organism evidence="1 2">
    <name type="scientific">Flavobacterium azooxidireducens</name>
    <dbReference type="NCBI Taxonomy" id="1871076"/>
    <lineage>
        <taxon>Bacteria</taxon>
        <taxon>Pseudomonadati</taxon>
        <taxon>Bacteroidota</taxon>
        <taxon>Flavobacteriia</taxon>
        <taxon>Flavobacteriales</taxon>
        <taxon>Flavobacteriaceae</taxon>
        <taxon>Flavobacterium</taxon>
    </lineage>
</organism>
<protein>
    <submittedName>
        <fullName evidence="1">Uncharacterized protein</fullName>
    </submittedName>
</protein>
<gene>
    <name evidence="1" type="ORF">M0M57_11270</name>
</gene>
<keyword evidence="2" id="KW-1185">Reference proteome</keyword>
<dbReference type="InterPro" id="IPR038475">
    <property type="entry name" value="RecG_C_sf"/>
</dbReference>
<evidence type="ECO:0000313" key="1">
    <source>
        <dbReference type="EMBL" id="UPQ80871.1"/>
    </source>
</evidence>
<name>A0ABY4KJ38_9FLAO</name>
<reference evidence="1" key="1">
    <citation type="submission" date="2022-04" db="EMBL/GenBank/DDBJ databases">
        <title>Consumption of N2O by Flavobacterium azooxidireducens sp. nov. isolated from Decomposing Leaf Litter of Phragmites australis (Cav.).</title>
        <authorList>
            <person name="Behrendt U."/>
            <person name="Spanner T."/>
            <person name="Augustin J."/>
            <person name="Horn M.A."/>
            <person name="Kolb S."/>
            <person name="Ulrich A."/>
        </authorList>
    </citation>
    <scope>NUCLEOTIDE SEQUENCE</scope>
    <source>
        <strain evidence="1">IGB 4-14</strain>
    </source>
</reference>
<dbReference type="Proteomes" id="UP000830583">
    <property type="component" value="Chromosome"/>
</dbReference>
<accession>A0ABY4KJ38</accession>
<dbReference type="EMBL" id="CP096205">
    <property type="protein sequence ID" value="UPQ80871.1"/>
    <property type="molecule type" value="Genomic_DNA"/>
</dbReference>
<sequence length="47" mass="5058">MDSWGRGTLKIYEACKNAGLPEPEIASLDGGLLVTLHSKESSKKVVK</sequence>
<dbReference type="Gene3D" id="3.30.565.60">
    <property type="match status" value="1"/>
</dbReference>
<evidence type="ECO:0000313" key="2">
    <source>
        <dbReference type="Proteomes" id="UP000830583"/>
    </source>
</evidence>